<keyword evidence="3" id="KW-1185">Reference proteome</keyword>
<protein>
    <submittedName>
        <fullName evidence="2">DUF3500 domain-containing protein</fullName>
    </submittedName>
</protein>
<dbReference type="Pfam" id="PF12006">
    <property type="entry name" value="DUF3500"/>
    <property type="match status" value="1"/>
</dbReference>
<dbReference type="RefSeq" id="WP_323298060.1">
    <property type="nucleotide sequence ID" value="NZ_JAYFUM010000021.1"/>
</dbReference>
<feature type="chain" id="PRO_5046905555" evidence="1">
    <location>
        <begin position="21"/>
        <end position="465"/>
    </location>
</feature>
<dbReference type="PROSITE" id="PS51257">
    <property type="entry name" value="PROKAR_LIPOPROTEIN"/>
    <property type="match status" value="1"/>
</dbReference>
<reference evidence="2 3" key="1">
    <citation type="submission" date="2023-12" db="EMBL/GenBank/DDBJ databases">
        <title>Novel species of the genus Arcicella isolated from rivers.</title>
        <authorList>
            <person name="Lu H."/>
        </authorList>
    </citation>
    <scope>NUCLEOTIDE SEQUENCE [LARGE SCALE GENOMIC DNA]</scope>
    <source>
        <strain evidence="2 3">KCTC 23307</strain>
    </source>
</reference>
<dbReference type="PANTHER" id="PTHR37489:SF1">
    <property type="entry name" value="DUF3500 DOMAIN-CONTAINING PROTEIN"/>
    <property type="match status" value="1"/>
</dbReference>
<dbReference type="InterPro" id="IPR021889">
    <property type="entry name" value="DUF3500"/>
</dbReference>
<evidence type="ECO:0000256" key="1">
    <source>
        <dbReference type="SAM" id="SignalP"/>
    </source>
</evidence>
<organism evidence="2 3">
    <name type="scientific">Arcicella rigui</name>
    <dbReference type="NCBI Taxonomy" id="797020"/>
    <lineage>
        <taxon>Bacteria</taxon>
        <taxon>Pseudomonadati</taxon>
        <taxon>Bacteroidota</taxon>
        <taxon>Cytophagia</taxon>
        <taxon>Cytophagales</taxon>
        <taxon>Flectobacillaceae</taxon>
        <taxon>Arcicella</taxon>
    </lineage>
</organism>
<evidence type="ECO:0000313" key="3">
    <source>
        <dbReference type="Proteomes" id="UP001302949"/>
    </source>
</evidence>
<dbReference type="EMBL" id="JAYFUM010000021">
    <property type="protein sequence ID" value="MEA5140903.1"/>
    <property type="molecule type" value="Genomic_DNA"/>
</dbReference>
<sequence length="465" mass="48204">MNLKLSIFSVVFVTVLLIFGCETTDVTTETTASVTALNCTSATFSSTATAGTAYTGTATVPYTGGNGGVYTTGTAVSSSGVTGLTATLTAGTLASGDGSVTFAITGTPNASGTASFAISVGGQSCTLSLTVTAAGSGTGGTSTSASAWSIDSDISNIVAMAEAFKATLTTTQVTALQDSYNKAHAQKWSNLPEGLYRGRVGLQTSTFSTAQWTAFYNLLKAATSSITNEGNAEYLGILAADDYLNSIGGGSDYGSGNYYIAFIGTPSTTGLWCLQIGGHHGTIIHTYSGGKMTGGTPSFRSTEPFPTYTYKGVTYNPIQQEHVALSAMLKGLSSSELSTAKRSSAQNDLIAGPQKDSSFPTTKTGVKVGNLTQAQKDLVLAAIKTYTDDLDDKAAAAVYAKYKADIDNTYISYYGSTDLTASGDYVLIDGPNVWIEFSMQGGIIVRNANHPHSVWRDRLSDYGAN</sequence>
<accession>A0ABU5QDT2</accession>
<dbReference type="PANTHER" id="PTHR37489">
    <property type="entry name" value="DUF3500 DOMAIN-CONTAINING PROTEIN"/>
    <property type="match status" value="1"/>
</dbReference>
<evidence type="ECO:0000313" key="2">
    <source>
        <dbReference type="EMBL" id="MEA5140903.1"/>
    </source>
</evidence>
<dbReference type="Proteomes" id="UP001302949">
    <property type="component" value="Unassembled WGS sequence"/>
</dbReference>
<keyword evidence="1" id="KW-0732">Signal</keyword>
<comment type="caution">
    <text evidence="2">The sequence shown here is derived from an EMBL/GenBank/DDBJ whole genome shotgun (WGS) entry which is preliminary data.</text>
</comment>
<proteinExistence type="predicted"/>
<name>A0ABU5QDT2_9BACT</name>
<gene>
    <name evidence="2" type="ORF">VB248_17260</name>
</gene>
<feature type="signal peptide" evidence="1">
    <location>
        <begin position="1"/>
        <end position="20"/>
    </location>
</feature>